<reference evidence="4 5" key="1">
    <citation type="submission" date="2019-09" db="EMBL/GenBank/DDBJ databases">
        <title>Bird 10,000 Genomes (B10K) Project - Family phase.</title>
        <authorList>
            <person name="Zhang G."/>
        </authorList>
    </citation>
    <scope>NUCLEOTIDE SEQUENCE [LARGE SCALE GENOMIC DNA]</scope>
    <source>
        <strain evidence="4">B10K-DU-017-47</strain>
    </source>
</reference>
<dbReference type="SUPFAM" id="SSF47473">
    <property type="entry name" value="EF-hand"/>
    <property type="match status" value="1"/>
</dbReference>
<evidence type="ECO:0000259" key="3">
    <source>
        <dbReference type="PROSITE" id="PS50222"/>
    </source>
</evidence>
<keyword evidence="2" id="KW-1133">Transmembrane helix</keyword>
<feature type="domain" description="EF-hand" evidence="3">
    <location>
        <begin position="413"/>
        <end position="448"/>
    </location>
</feature>
<dbReference type="EMBL" id="VYZH01002445">
    <property type="protein sequence ID" value="NWS45387.1"/>
    <property type="molecule type" value="Genomic_DNA"/>
</dbReference>
<dbReference type="Gene3D" id="1.10.238.10">
    <property type="entry name" value="EF-hand"/>
    <property type="match status" value="1"/>
</dbReference>
<evidence type="ECO:0000313" key="5">
    <source>
        <dbReference type="Proteomes" id="UP000562415"/>
    </source>
</evidence>
<dbReference type="PANTHER" id="PTHR15717">
    <property type="entry name" value="PROTEIN KIAA0494"/>
    <property type="match status" value="1"/>
</dbReference>
<feature type="transmembrane region" description="Helical" evidence="2">
    <location>
        <begin position="68"/>
        <end position="91"/>
    </location>
</feature>
<evidence type="ECO:0000256" key="2">
    <source>
        <dbReference type="SAM" id="Phobius"/>
    </source>
</evidence>
<dbReference type="AlphaFoldDB" id="A0A7K5FKI4"/>
<evidence type="ECO:0000313" key="4">
    <source>
        <dbReference type="EMBL" id="NWS45387.1"/>
    </source>
</evidence>
<keyword evidence="2" id="KW-0472">Membrane</keyword>
<dbReference type="GO" id="GO:0005509">
    <property type="term" value="F:calcium ion binding"/>
    <property type="evidence" value="ECO:0007669"/>
    <property type="project" value="InterPro"/>
</dbReference>
<organism evidence="4 5">
    <name type="scientific">Probosciger aterrimus</name>
    <name type="common">Palm cockatoo</name>
    <dbReference type="NCBI Taxonomy" id="141839"/>
    <lineage>
        <taxon>Eukaryota</taxon>
        <taxon>Metazoa</taxon>
        <taxon>Chordata</taxon>
        <taxon>Craniata</taxon>
        <taxon>Vertebrata</taxon>
        <taxon>Euteleostomi</taxon>
        <taxon>Archelosauria</taxon>
        <taxon>Archosauria</taxon>
        <taxon>Dinosauria</taxon>
        <taxon>Saurischia</taxon>
        <taxon>Theropoda</taxon>
        <taxon>Coelurosauria</taxon>
        <taxon>Aves</taxon>
        <taxon>Neognathae</taxon>
        <taxon>Neoaves</taxon>
        <taxon>Telluraves</taxon>
        <taxon>Australaves</taxon>
        <taxon>Psittaciformes</taxon>
        <taxon>Cacatuidae</taxon>
        <taxon>Probosciger</taxon>
    </lineage>
</organism>
<evidence type="ECO:0000256" key="1">
    <source>
        <dbReference type="SAM" id="MobiDB-lite"/>
    </source>
</evidence>
<name>A0A7K5FKI4_PROAR</name>
<keyword evidence="5" id="KW-1185">Reference proteome</keyword>
<feature type="region of interest" description="Disordered" evidence="1">
    <location>
        <begin position="369"/>
        <end position="406"/>
    </location>
</feature>
<feature type="compositionally biased region" description="Polar residues" evidence="1">
    <location>
        <begin position="369"/>
        <end position="382"/>
    </location>
</feature>
<dbReference type="Proteomes" id="UP000562415">
    <property type="component" value="Unassembled WGS sequence"/>
</dbReference>
<protein>
    <submittedName>
        <fullName evidence="4">EFC14 protein</fullName>
    </submittedName>
</protein>
<proteinExistence type="predicted"/>
<dbReference type="OrthoDB" id="10009315at2759"/>
<feature type="region of interest" description="Disordered" evidence="1">
    <location>
        <begin position="1"/>
        <end position="53"/>
    </location>
</feature>
<feature type="compositionally biased region" description="Basic residues" evidence="1">
    <location>
        <begin position="18"/>
        <end position="31"/>
    </location>
</feature>
<dbReference type="InterPro" id="IPR002048">
    <property type="entry name" value="EF_hand_dom"/>
</dbReference>
<keyword evidence="2" id="KW-0812">Transmembrane</keyword>
<dbReference type="InterPro" id="IPR042352">
    <property type="entry name" value="EFCAB14"/>
</dbReference>
<dbReference type="PANTHER" id="PTHR15717:SF2">
    <property type="entry name" value="EF-HAND CALCIUM-BINDING DOMAIN-CONTAINING PROTEIN 14"/>
    <property type="match status" value="1"/>
</dbReference>
<gene>
    <name evidence="4" type="primary">Efcab14</name>
    <name evidence="4" type="ORF">PROATE_R01793</name>
</gene>
<feature type="non-terminal residue" evidence="4">
    <location>
        <position position="474"/>
    </location>
</feature>
<feature type="non-terminal residue" evidence="4">
    <location>
        <position position="1"/>
    </location>
</feature>
<sequence length="474" mass="52578">MKKRKELNALIGLAADGRRKKPAKKGSGHRLLRTEPPASDSESSSEEDDFSGARGRCGKGDYLRCCKFCYPLCSFVILAACVVACVGLVWMQVALKDDLDAIKEKFRTMESNQKTSFQEIPKLNEDLVQKQKQLEQIETGELGLSKIWINITEINKQISLLTSTVNHLKNNIKSASDMISLPLTVEKLQKASTINVAIAKCVLCLAEWVGMEGLHLFIFKTVYLPQKQIFYHAVNSKVLQRLSKLTCAGFIFQESQSLHAALGELNNTVVAYQKLNDIKLLNVDSAIGNLSQRIMLLENSTLSGNNLDKRENLSTKLLSLVSIFWEEGASFLHIQETGTRDSQVSKLRETLQMISALTSKSENDKLIETSKNVESSLGTTAKPTDLSRLASRSADDNTEGNGQLRHLSLPGISSIEDLRNFFEKAAQDADGKLSHEDLQKLLGSTAQESQSFKQFDTDGDEKYSLQELRLALGV</sequence>
<dbReference type="PROSITE" id="PS50222">
    <property type="entry name" value="EF_HAND_2"/>
    <property type="match status" value="1"/>
</dbReference>
<accession>A0A7K5FKI4</accession>
<dbReference type="InterPro" id="IPR011992">
    <property type="entry name" value="EF-hand-dom_pair"/>
</dbReference>
<comment type="caution">
    <text evidence="4">The sequence shown here is derived from an EMBL/GenBank/DDBJ whole genome shotgun (WGS) entry which is preliminary data.</text>
</comment>